<dbReference type="PANTHER" id="PTHR36925:SF1">
    <property type="entry name" value="COBALT-PRECORRIN-6A REDUCTASE"/>
    <property type="match status" value="1"/>
</dbReference>
<dbReference type="GO" id="GO:0009236">
    <property type="term" value="P:cobalamin biosynthetic process"/>
    <property type="evidence" value="ECO:0007669"/>
    <property type="project" value="UniProtKB-UniPathway"/>
</dbReference>
<gene>
    <name evidence="4" type="ORF">JO391_08175</name>
</gene>
<dbReference type="NCBIfam" id="TIGR00715">
    <property type="entry name" value="precor6x_red"/>
    <property type="match status" value="1"/>
</dbReference>
<evidence type="ECO:0000313" key="4">
    <source>
        <dbReference type="EMBL" id="QYZ71461.1"/>
    </source>
</evidence>
<dbReference type="UniPathway" id="UPA00148"/>
<dbReference type="AlphaFoldDB" id="A0A8G0ZU65"/>
<keyword evidence="2" id="KW-0169">Cobalamin biosynthesis</keyword>
<name>A0A8G0ZU65_9RHOB</name>
<dbReference type="RefSeq" id="WP_220664011.1">
    <property type="nucleotide sequence ID" value="NZ_CP069370.1"/>
</dbReference>
<dbReference type="NCBIfam" id="NF005968">
    <property type="entry name" value="PRK08057.1-2"/>
    <property type="match status" value="1"/>
</dbReference>
<dbReference type="PANTHER" id="PTHR36925">
    <property type="entry name" value="COBALT-PRECORRIN-6A REDUCTASE"/>
    <property type="match status" value="1"/>
</dbReference>
<comment type="pathway">
    <text evidence="1">Cofactor biosynthesis; adenosylcobalamin biosynthesis.</text>
</comment>
<evidence type="ECO:0000256" key="1">
    <source>
        <dbReference type="ARBA" id="ARBA00004953"/>
    </source>
</evidence>
<dbReference type="EC" id="1.3.1.106" evidence="4"/>
<evidence type="ECO:0000313" key="5">
    <source>
        <dbReference type="Proteomes" id="UP000826300"/>
    </source>
</evidence>
<dbReference type="GO" id="GO:0016994">
    <property type="term" value="F:precorrin-6A reductase activity"/>
    <property type="evidence" value="ECO:0007669"/>
    <property type="project" value="InterPro"/>
</dbReference>
<keyword evidence="3 4" id="KW-0560">Oxidoreductase</keyword>
<sequence>MRVLLLGGTTEANQLARALSGAGVDAVYSYAGRTAAPPAQPIATRSGGFGGVEGLAACLKADAITHVIDATHPFAAQMGANAAAACATTGTPLLRLERPAWVAGPGDDWTHVPDVEAAADALPGRRTVVFLAIGRQRLEVFARHPQHRYLLRLVDPPEAPLPLPDAMAIIARGPFDEAADRALMQAHGVQVVVAKNAGGQGAEAKLAAARALGIPLILIDRPLRPAVETVATPEEALAWCHRTDLGV</sequence>
<reference evidence="4" key="1">
    <citation type="submission" date="2021-02" db="EMBL/GenBank/DDBJ databases">
        <title>Rhodobacter shimadae sp. nov., an aerobic anoxygenic phototrophic bacterium isolated from a hot spring.</title>
        <authorList>
            <person name="Muramatsu S."/>
            <person name="Haruta S."/>
            <person name="Hirose S."/>
            <person name="Hanada S."/>
        </authorList>
    </citation>
    <scope>NUCLEOTIDE SEQUENCE</scope>
    <source>
        <strain evidence="4">N10</strain>
    </source>
</reference>
<protein>
    <submittedName>
        <fullName evidence="4">Cobalt-precorrin-6A reductase</fullName>
        <ecNumber evidence="4">1.3.1.106</ecNumber>
    </submittedName>
</protein>
<organism evidence="4 5">
    <name type="scientific">Neotabrizicola shimadae</name>
    <dbReference type="NCBI Taxonomy" id="2807096"/>
    <lineage>
        <taxon>Bacteria</taxon>
        <taxon>Pseudomonadati</taxon>
        <taxon>Pseudomonadota</taxon>
        <taxon>Alphaproteobacteria</taxon>
        <taxon>Rhodobacterales</taxon>
        <taxon>Paracoccaceae</taxon>
        <taxon>Neotabrizicola</taxon>
    </lineage>
</organism>
<accession>A0A8G0ZU65</accession>
<proteinExistence type="predicted"/>
<dbReference type="Proteomes" id="UP000826300">
    <property type="component" value="Chromosome"/>
</dbReference>
<dbReference type="InterPro" id="IPR003723">
    <property type="entry name" value="Precorrin-6x_reduct"/>
</dbReference>
<dbReference type="PROSITE" id="PS51014">
    <property type="entry name" value="COBK_CBIJ"/>
    <property type="match status" value="1"/>
</dbReference>
<evidence type="ECO:0000256" key="2">
    <source>
        <dbReference type="ARBA" id="ARBA00022573"/>
    </source>
</evidence>
<dbReference type="EMBL" id="CP069370">
    <property type="protein sequence ID" value="QYZ71461.1"/>
    <property type="molecule type" value="Genomic_DNA"/>
</dbReference>
<dbReference type="Pfam" id="PF02571">
    <property type="entry name" value="CbiJ"/>
    <property type="match status" value="1"/>
</dbReference>
<dbReference type="KEGG" id="nsm:JO391_08175"/>
<evidence type="ECO:0000256" key="3">
    <source>
        <dbReference type="ARBA" id="ARBA00023002"/>
    </source>
</evidence>
<keyword evidence="5" id="KW-1185">Reference proteome</keyword>